<dbReference type="Proteomes" id="UP000224634">
    <property type="component" value="Unassembled WGS sequence"/>
</dbReference>
<dbReference type="InterPro" id="IPR004045">
    <property type="entry name" value="Glutathione_S-Trfase_N"/>
</dbReference>
<dbReference type="InterPro" id="IPR010987">
    <property type="entry name" value="Glutathione-S-Trfase_C-like"/>
</dbReference>
<gene>
    <name evidence="4" type="ORF">AJ80_05594</name>
</gene>
<organism evidence="4 5">
    <name type="scientific">Polytolypa hystricis (strain UAMH7299)</name>
    <dbReference type="NCBI Taxonomy" id="1447883"/>
    <lineage>
        <taxon>Eukaryota</taxon>
        <taxon>Fungi</taxon>
        <taxon>Dikarya</taxon>
        <taxon>Ascomycota</taxon>
        <taxon>Pezizomycotina</taxon>
        <taxon>Eurotiomycetes</taxon>
        <taxon>Eurotiomycetidae</taxon>
        <taxon>Onygenales</taxon>
        <taxon>Onygenales incertae sedis</taxon>
        <taxon>Polytolypa</taxon>
    </lineage>
</organism>
<feature type="domain" description="GST N-terminal" evidence="2">
    <location>
        <begin position="1"/>
        <end position="80"/>
    </location>
</feature>
<dbReference type="PROSITE" id="PS50404">
    <property type="entry name" value="GST_NTER"/>
    <property type="match status" value="1"/>
</dbReference>
<dbReference type="SFLD" id="SFLDG01150">
    <property type="entry name" value="Main.1:_Beta-like"/>
    <property type="match status" value="1"/>
</dbReference>
<comment type="similarity">
    <text evidence="1">Belongs to the GST superfamily.</text>
</comment>
<dbReference type="CDD" id="cd03188">
    <property type="entry name" value="GST_C_Beta"/>
    <property type="match status" value="1"/>
</dbReference>
<dbReference type="SUPFAM" id="SSF47616">
    <property type="entry name" value="GST C-terminal domain-like"/>
    <property type="match status" value="1"/>
</dbReference>
<dbReference type="CDD" id="cd03057">
    <property type="entry name" value="GST_N_Beta"/>
    <property type="match status" value="1"/>
</dbReference>
<dbReference type="OrthoDB" id="2309723at2759"/>
<evidence type="ECO:0000313" key="5">
    <source>
        <dbReference type="Proteomes" id="UP000224634"/>
    </source>
</evidence>
<dbReference type="SFLD" id="SFLDG00358">
    <property type="entry name" value="Main_(cytGST)"/>
    <property type="match status" value="1"/>
</dbReference>
<dbReference type="Pfam" id="PF00043">
    <property type="entry name" value="GST_C"/>
    <property type="match status" value="1"/>
</dbReference>
<evidence type="ECO:0000259" key="2">
    <source>
        <dbReference type="PROSITE" id="PS50404"/>
    </source>
</evidence>
<dbReference type="EMBL" id="PDNA01000084">
    <property type="protein sequence ID" value="PGH15241.1"/>
    <property type="molecule type" value="Genomic_DNA"/>
</dbReference>
<reference evidence="4 5" key="1">
    <citation type="submission" date="2017-10" db="EMBL/GenBank/DDBJ databases">
        <title>Comparative genomics in systemic dimorphic fungi from Ajellomycetaceae.</title>
        <authorList>
            <person name="Munoz J.F."/>
            <person name="Mcewen J.G."/>
            <person name="Clay O.K."/>
            <person name="Cuomo C.A."/>
        </authorList>
    </citation>
    <scope>NUCLEOTIDE SEQUENCE [LARGE SCALE GENOMIC DNA]</scope>
    <source>
        <strain evidence="4 5">UAMH7299</strain>
    </source>
</reference>
<dbReference type="PANTHER" id="PTHR44051">
    <property type="entry name" value="GLUTATHIONE S-TRANSFERASE-RELATED"/>
    <property type="match status" value="1"/>
</dbReference>
<proteinExistence type="inferred from homology"/>
<protein>
    <recommendedName>
        <fullName evidence="6">Glutathione S-transferase</fullName>
    </recommendedName>
</protein>
<dbReference type="Gene3D" id="3.40.30.10">
    <property type="entry name" value="Glutaredoxin"/>
    <property type="match status" value="1"/>
</dbReference>
<keyword evidence="5" id="KW-1185">Reference proteome</keyword>
<dbReference type="Gene3D" id="1.20.1050.10">
    <property type="match status" value="1"/>
</dbReference>
<dbReference type="SUPFAM" id="SSF52833">
    <property type="entry name" value="Thioredoxin-like"/>
    <property type="match status" value="1"/>
</dbReference>
<name>A0A2B7Y2G3_POLH7</name>
<feature type="domain" description="GST C-terminal" evidence="3">
    <location>
        <begin position="85"/>
        <end position="211"/>
    </location>
</feature>
<dbReference type="Pfam" id="PF13409">
    <property type="entry name" value="GST_N_2"/>
    <property type="match status" value="1"/>
</dbReference>
<evidence type="ECO:0000256" key="1">
    <source>
        <dbReference type="ARBA" id="ARBA00007409"/>
    </source>
</evidence>
<comment type="caution">
    <text evidence="4">The sequence shown here is derived from an EMBL/GenBank/DDBJ whole genome shotgun (WGS) entry which is preliminary data.</text>
</comment>
<sequence>MTKLKLWISNGACSLAPHIVLHETGLDFETVVISVMGGFPKEYLHINPKGKVPILELDGNIITEIPAIMTAISQLCPEKNLLGTTPLEIVRTYEWFNWISGVLHGQGYGKVFRPARFTDDEQQFDAVRADGKKTVQECYSDIDKKLTGLYAVGENFTAVDAYLLVFYLWGGRTGFDMKAEYPNYTRLVHKLRERESIRKAVDAEGLDLSRL</sequence>
<dbReference type="InterPro" id="IPR040079">
    <property type="entry name" value="Glutathione_S-Trfase"/>
</dbReference>
<dbReference type="PROSITE" id="PS50405">
    <property type="entry name" value="GST_CTER"/>
    <property type="match status" value="1"/>
</dbReference>
<dbReference type="SFLD" id="SFLDS00019">
    <property type="entry name" value="Glutathione_Transferase_(cytos"/>
    <property type="match status" value="1"/>
</dbReference>
<dbReference type="InterPro" id="IPR036249">
    <property type="entry name" value="Thioredoxin-like_sf"/>
</dbReference>
<dbReference type="InterPro" id="IPR004046">
    <property type="entry name" value="GST_C"/>
</dbReference>
<evidence type="ECO:0000259" key="3">
    <source>
        <dbReference type="PROSITE" id="PS50405"/>
    </source>
</evidence>
<evidence type="ECO:0000313" key="4">
    <source>
        <dbReference type="EMBL" id="PGH15241.1"/>
    </source>
</evidence>
<dbReference type="STRING" id="1447883.A0A2B7Y2G3"/>
<evidence type="ECO:0008006" key="6">
    <source>
        <dbReference type="Google" id="ProtNLM"/>
    </source>
</evidence>
<accession>A0A2B7Y2G3</accession>
<dbReference type="InterPro" id="IPR036282">
    <property type="entry name" value="Glutathione-S-Trfase_C_sf"/>
</dbReference>
<dbReference type="PANTHER" id="PTHR44051:SF8">
    <property type="entry name" value="GLUTATHIONE S-TRANSFERASE GSTA"/>
    <property type="match status" value="1"/>
</dbReference>
<dbReference type="AlphaFoldDB" id="A0A2B7Y2G3"/>